<dbReference type="RefSeq" id="WP_306374671.1">
    <property type="nucleotide sequence ID" value="NZ_JASAYK010000007.1"/>
</dbReference>
<accession>A0AAJ6P0D5</accession>
<sequence length="178" mass="20579">MNTHSRLDNLLTLTCSALATVGLLALIIVSALTVVDAILRQFFATHIDGLSDWLRFCVILAVSCCFPATIWDKHSITVRILGKIVHWRLRELFESIGQTILFLCLVIIGWQLYTYTYELWDYGDVSDLLLLPKWPVWTVATGIWWLTALIQGYLTIRQWSFVFAETEIFHEEIDKEAW</sequence>
<dbReference type="GO" id="GO:0022857">
    <property type="term" value="F:transmembrane transporter activity"/>
    <property type="evidence" value="ECO:0007669"/>
    <property type="project" value="UniProtKB-UniRule"/>
</dbReference>
<protein>
    <recommendedName>
        <fullName evidence="7">TRAP transporter small permease protein</fullName>
    </recommendedName>
</protein>
<keyword evidence="4 7" id="KW-0812">Transmembrane</keyword>
<evidence type="ECO:0000256" key="5">
    <source>
        <dbReference type="ARBA" id="ARBA00022989"/>
    </source>
</evidence>
<evidence type="ECO:0000256" key="6">
    <source>
        <dbReference type="ARBA" id="ARBA00023136"/>
    </source>
</evidence>
<dbReference type="AlphaFoldDB" id="A0AAJ6P0D5"/>
<dbReference type="Pfam" id="PF04290">
    <property type="entry name" value="DctQ"/>
    <property type="match status" value="1"/>
</dbReference>
<keyword evidence="3" id="KW-1003">Cell membrane</keyword>
<gene>
    <name evidence="9" type="ORF">QJU93_03750</name>
</gene>
<evidence type="ECO:0000256" key="2">
    <source>
        <dbReference type="ARBA" id="ARBA00022448"/>
    </source>
</evidence>
<evidence type="ECO:0000259" key="8">
    <source>
        <dbReference type="Pfam" id="PF04290"/>
    </source>
</evidence>
<comment type="subunit">
    <text evidence="7">The complex comprises the extracytoplasmic solute receptor protein and the two transmembrane proteins.</text>
</comment>
<evidence type="ECO:0000313" key="9">
    <source>
        <dbReference type="EMBL" id="MDP8172470.1"/>
    </source>
</evidence>
<reference evidence="9" key="1">
    <citation type="journal article" date="2023" name="Front. Microbiol.">
        <title>Phylogeography and host specificity of Pasteurellaceae pathogenic to sea-farmed fish in the north-east Atlantic.</title>
        <authorList>
            <person name="Gulla S."/>
            <person name="Colquhoun D.J."/>
            <person name="Olsen A.B."/>
            <person name="Spilsberg B."/>
            <person name="Lagesen K."/>
            <person name="Aakesson C.P."/>
            <person name="Strom S."/>
            <person name="Manji F."/>
            <person name="Birkbeck T.H."/>
            <person name="Nilsen H.K."/>
        </authorList>
    </citation>
    <scope>NUCLEOTIDE SEQUENCE</scope>
    <source>
        <strain evidence="9">TW16_20</strain>
    </source>
</reference>
<evidence type="ECO:0000256" key="4">
    <source>
        <dbReference type="ARBA" id="ARBA00022692"/>
    </source>
</evidence>
<feature type="transmembrane region" description="Helical" evidence="7">
    <location>
        <begin position="134"/>
        <end position="154"/>
    </location>
</feature>
<keyword evidence="7" id="KW-0997">Cell inner membrane</keyword>
<dbReference type="EMBL" id="JASAYQ010000004">
    <property type="protein sequence ID" value="MDP8172470.1"/>
    <property type="molecule type" value="Genomic_DNA"/>
</dbReference>
<comment type="similarity">
    <text evidence="7">Belongs to the TRAP transporter small permease family.</text>
</comment>
<comment type="caution">
    <text evidence="9">The sequence shown here is derived from an EMBL/GenBank/DDBJ whole genome shotgun (WGS) entry which is preliminary data.</text>
</comment>
<dbReference type="InterPro" id="IPR055348">
    <property type="entry name" value="DctQ"/>
</dbReference>
<keyword evidence="5 7" id="KW-1133">Transmembrane helix</keyword>
<comment type="subcellular location">
    <subcellularLocation>
        <location evidence="7">Cell inner membrane</location>
        <topology evidence="7">Multi-pass membrane protein</topology>
    </subcellularLocation>
    <subcellularLocation>
        <location evidence="1">Cell membrane</location>
        <topology evidence="1">Multi-pass membrane protein</topology>
    </subcellularLocation>
</comment>
<dbReference type="Proteomes" id="UP001236239">
    <property type="component" value="Unassembled WGS sequence"/>
</dbReference>
<keyword evidence="6 7" id="KW-0472">Membrane</keyword>
<evidence type="ECO:0000313" key="10">
    <source>
        <dbReference type="Proteomes" id="UP001236239"/>
    </source>
</evidence>
<organism evidence="9 10">
    <name type="scientific">Phocoenobacter skyensis</name>
    <dbReference type="NCBI Taxonomy" id="97481"/>
    <lineage>
        <taxon>Bacteria</taxon>
        <taxon>Pseudomonadati</taxon>
        <taxon>Pseudomonadota</taxon>
        <taxon>Gammaproteobacteria</taxon>
        <taxon>Pasteurellales</taxon>
        <taxon>Pasteurellaceae</taxon>
        <taxon>Phocoenobacter</taxon>
    </lineage>
</organism>
<comment type="caution">
    <text evidence="7">Lacks conserved residue(s) required for the propagation of feature annotation.</text>
</comment>
<evidence type="ECO:0000256" key="1">
    <source>
        <dbReference type="ARBA" id="ARBA00004651"/>
    </source>
</evidence>
<name>A0AAJ6P0D5_9PAST</name>
<feature type="domain" description="Tripartite ATP-independent periplasmic transporters DctQ component" evidence="8">
    <location>
        <begin position="31"/>
        <end position="158"/>
    </location>
</feature>
<proteinExistence type="inferred from homology"/>
<evidence type="ECO:0000256" key="3">
    <source>
        <dbReference type="ARBA" id="ARBA00022475"/>
    </source>
</evidence>
<feature type="transmembrane region" description="Helical" evidence="7">
    <location>
        <begin position="53"/>
        <end position="71"/>
    </location>
</feature>
<evidence type="ECO:0000256" key="7">
    <source>
        <dbReference type="RuleBase" id="RU369079"/>
    </source>
</evidence>
<feature type="transmembrane region" description="Helical" evidence="7">
    <location>
        <begin position="92"/>
        <end position="114"/>
    </location>
</feature>
<comment type="function">
    <text evidence="7">Part of the tripartite ATP-independent periplasmic (TRAP) transport system.</text>
</comment>
<dbReference type="GO" id="GO:0005886">
    <property type="term" value="C:plasma membrane"/>
    <property type="evidence" value="ECO:0007669"/>
    <property type="project" value="UniProtKB-SubCell"/>
</dbReference>
<keyword evidence="2 7" id="KW-0813">Transport</keyword>